<dbReference type="Pfam" id="PF00071">
    <property type="entry name" value="Ras"/>
    <property type="match status" value="1"/>
</dbReference>
<dbReference type="InterPro" id="IPR027417">
    <property type="entry name" value="P-loop_NTPase"/>
</dbReference>
<sequence>MTFKVLLLGDSGVGKTSLRTQYLHKTFSLSYRATIGANFITKQVPVSPHPATGSMDVCASGEMVSLCLWDTAGQERFNALGPSFFRGADAALLLYDCTVPDSIQRLKHHLASFLKHSGTANPVVVLVGNKCDCGCLVSPEEALIALEQSHALDGDAEWYTMREDVDVREVSARTGMGVDALFREVAQRCRDREARRDLLAFEVEDDADLHRRSIVALKRPIAATRLHTRTRHSAHVQSTMTLAPSTIWRIGAGYGFAAVGLGAFGAHGLQQRAGIDAKSLKNWETASSYLLQASFHCAADCIGAFMFSGSIYGLVLGSPSLRKVLGPVTPLGVPNVTASFPAMHHLTSSTLPLQSSHAPSMEVVPGVRSLLPPPDAALEADTLIRHLTTLYTDKIKLNGDKRPTIKCTDLRVPGTQYVLQSWKMDEFSYGKPDKPLPTDARGLFTMKEGDRYQIIARGYDKFFNTDEVAATKWQALEQTTSGPYDLTLKSNGCIIFLAALPNGELLVTSKHSLGARSDTAESHAQRGEYWIKRHLEKVGKTTKELAHVLQKHNITAVAELCDDAFEEHILAYPPEKSGLYLHGLNINTPRFATYSAADVATFAEYFGMFKTDFITKPDLPSLRALLEKCSKSGTYLGTEVEGFVIRTRRPDGDFFFKYKFEEPYLLFRQWREVTKQIISGGEPVFKKHATITREYIQFILPLIRDASLAKQYQQNHGIIELRQRFLDHRGGDLTDIINNPELAPVEIDPRKDWFVLVPIATIGCGKTTLALALERLFGFGHIQNDNILAKKASFPFAEGVYIELSAKRIVVADRNNHMLHERKSLAHDLIGLRKVRDPPLHFVALSFEQSAGAREVMAQRVLARGDNHQSIRAATQGPEAILKIMNGFHQRFQPLDTSKPPDDVFWEVISLDPCLSVHENLQKVVTWLVDHQLVPNMPNRATMDDAVEYAMGYKPSVHKHVAVHESQTKQKKTPKVTYFGLAVLESSQVLNLQHPIIEQFKRNNWLQNTFHITLAHRASSQKHTDVWQYYTSRTWEDEEIIKVRSTHLVFNQEIAALAIASETVSLPFVNDHLHITLGTAPEVKPVAANALLERWHAGDDGVQAVEFEATFDVQLRRFY</sequence>
<dbReference type="SMART" id="SM00175">
    <property type="entry name" value="RAB"/>
    <property type="match status" value="1"/>
</dbReference>
<accession>A0A1Y2ERB9</accession>
<dbReference type="Pfam" id="PF08302">
    <property type="entry name" value="tRNA_lig_CPD"/>
    <property type="match status" value="1"/>
</dbReference>
<dbReference type="Gene3D" id="3.40.50.300">
    <property type="entry name" value="P-loop containing nucleotide triphosphate hydrolases"/>
    <property type="match status" value="2"/>
</dbReference>
<dbReference type="GO" id="GO:0005524">
    <property type="term" value="F:ATP binding"/>
    <property type="evidence" value="ECO:0007669"/>
    <property type="project" value="InterPro"/>
</dbReference>
<feature type="domain" description="tRNA ligase kinase" evidence="2">
    <location>
        <begin position="755"/>
        <end position="913"/>
    </location>
</feature>
<dbReference type="InterPro" id="IPR015966">
    <property type="entry name" value="tRNA_lig_kin_fungi"/>
</dbReference>
<comment type="caution">
    <text evidence="4">The sequence shown here is derived from an EMBL/GenBank/DDBJ whole genome shotgun (WGS) entry which is preliminary data.</text>
</comment>
<reference evidence="4 5" key="1">
    <citation type="submission" date="2016-07" db="EMBL/GenBank/DDBJ databases">
        <title>Pervasive Adenine N6-methylation of Active Genes in Fungi.</title>
        <authorList>
            <consortium name="DOE Joint Genome Institute"/>
            <person name="Mondo S.J."/>
            <person name="Dannebaum R.O."/>
            <person name="Kuo R.C."/>
            <person name="Labutti K."/>
            <person name="Haridas S."/>
            <person name="Kuo A."/>
            <person name="Salamov A."/>
            <person name="Ahrendt S.R."/>
            <person name="Lipzen A."/>
            <person name="Sullivan W."/>
            <person name="Andreopoulos W.B."/>
            <person name="Clum A."/>
            <person name="Lindquist E."/>
            <person name="Daum C."/>
            <person name="Ramamoorthy G.K."/>
            <person name="Gryganskyi A."/>
            <person name="Culley D."/>
            <person name="Magnuson J.K."/>
            <person name="James T.Y."/>
            <person name="O'Malley M.A."/>
            <person name="Stajich J.E."/>
            <person name="Spatafora J.W."/>
            <person name="Visel A."/>
            <person name="Grigoriev I.V."/>
        </authorList>
    </citation>
    <scope>NUCLEOTIDE SEQUENCE [LARGE SCALE GENOMIC DNA]</scope>
    <source>
        <strain evidence="4 5">12-1054</strain>
    </source>
</reference>
<dbReference type="NCBIfam" id="TIGR00231">
    <property type="entry name" value="small_GTP"/>
    <property type="match status" value="1"/>
</dbReference>
<dbReference type="RefSeq" id="XP_040721977.1">
    <property type="nucleotide sequence ID" value="XM_040871680.1"/>
</dbReference>
<dbReference type="GO" id="GO:0005525">
    <property type="term" value="F:GTP binding"/>
    <property type="evidence" value="ECO:0007669"/>
    <property type="project" value="InterPro"/>
</dbReference>
<dbReference type="PANTHER" id="PTHR32004">
    <property type="entry name" value="TRNA LIGASE"/>
    <property type="match status" value="1"/>
</dbReference>
<dbReference type="GO" id="GO:0006388">
    <property type="term" value="P:tRNA splicing, via endonucleolytic cleavage and ligation"/>
    <property type="evidence" value="ECO:0007669"/>
    <property type="project" value="InterPro"/>
</dbReference>
<evidence type="ECO:0000259" key="1">
    <source>
        <dbReference type="Pfam" id="PF08302"/>
    </source>
</evidence>
<name>A0A1Y2ERB9_PROLT</name>
<dbReference type="FunFam" id="3.40.50.300:FF:001447">
    <property type="entry name" value="Ras-related protein Rab-1B"/>
    <property type="match status" value="1"/>
</dbReference>
<dbReference type="Proteomes" id="UP000193685">
    <property type="component" value="Unassembled WGS sequence"/>
</dbReference>
<dbReference type="EMBL" id="MCFI01000031">
    <property type="protein sequence ID" value="ORY74143.1"/>
    <property type="molecule type" value="Genomic_DNA"/>
</dbReference>
<dbReference type="CDD" id="cd00154">
    <property type="entry name" value="Rab"/>
    <property type="match status" value="1"/>
</dbReference>
<gene>
    <name evidence="4" type="ORF">BCR37DRAFT_395866</name>
</gene>
<proteinExistence type="predicted"/>
<evidence type="ECO:0000313" key="4">
    <source>
        <dbReference type="EMBL" id="ORY74143.1"/>
    </source>
</evidence>
<protein>
    <submittedName>
        <fullName evidence="4">RNA ligase-domain-containing protein</fullName>
    </submittedName>
</protein>
<dbReference type="AlphaFoldDB" id="A0A1Y2ERB9"/>
<dbReference type="InterPro" id="IPR005225">
    <property type="entry name" value="Small_GTP-bd"/>
</dbReference>
<dbReference type="GeneID" id="63788279"/>
<dbReference type="InterPro" id="IPR015965">
    <property type="entry name" value="tRNA_lig_PDEase"/>
</dbReference>
<dbReference type="PROSITE" id="PS51419">
    <property type="entry name" value="RAB"/>
    <property type="match status" value="1"/>
</dbReference>
<dbReference type="OrthoDB" id="276239at2759"/>
<dbReference type="PROSITE" id="PS51421">
    <property type="entry name" value="RAS"/>
    <property type="match status" value="1"/>
</dbReference>
<dbReference type="SUPFAM" id="SSF52540">
    <property type="entry name" value="P-loop containing nucleoside triphosphate hydrolases"/>
    <property type="match status" value="2"/>
</dbReference>
<feature type="domain" description="T4 RNA ligase 1-like N-terminal" evidence="3">
    <location>
        <begin position="440"/>
        <end position="665"/>
    </location>
</feature>
<dbReference type="OMA" id="FHITLCH"/>
<evidence type="ECO:0000313" key="5">
    <source>
        <dbReference type="Proteomes" id="UP000193685"/>
    </source>
</evidence>
<dbReference type="GO" id="GO:0003924">
    <property type="term" value="F:GTPase activity"/>
    <property type="evidence" value="ECO:0007669"/>
    <property type="project" value="InterPro"/>
</dbReference>
<dbReference type="GO" id="GO:0005634">
    <property type="term" value="C:nucleus"/>
    <property type="evidence" value="ECO:0007669"/>
    <property type="project" value="TreeGrafter"/>
</dbReference>
<organism evidence="4 5">
    <name type="scientific">Protomyces lactucae-debilis</name>
    <dbReference type="NCBI Taxonomy" id="2754530"/>
    <lineage>
        <taxon>Eukaryota</taxon>
        <taxon>Fungi</taxon>
        <taxon>Dikarya</taxon>
        <taxon>Ascomycota</taxon>
        <taxon>Taphrinomycotina</taxon>
        <taxon>Taphrinomycetes</taxon>
        <taxon>Taphrinales</taxon>
        <taxon>Protomycetaceae</taxon>
        <taxon>Protomyces</taxon>
    </lineage>
</organism>
<dbReference type="PRINTS" id="PR00449">
    <property type="entry name" value="RASTRNSFRMNG"/>
</dbReference>
<dbReference type="SMART" id="SM00173">
    <property type="entry name" value="RAS"/>
    <property type="match status" value="1"/>
</dbReference>
<feature type="domain" description="tRNA ligase phosphodiesterase" evidence="1">
    <location>
        <begin position="918"/>
        <end position="1107"/>
    </location>
</feature>
<evidence type="ECO:0000259" key="3">
    <source>
        <dbReference type="Pfam" id="PF09511"/>
    </source>
</evidence>
<dbReference type="Pfam" id="PF08303">
    <property type="entry name" value="tRNA_lig_kinase"/>
    <property type="match status" value="1"/>
</dbReference>
<keyword evidence="4" id="KW-0436">Ligase</keyword>
<dbReference type="InterPro" id="IPR019039">
    <property type="entry name" value="T4-Rnl1-like_N"/>
</dbReference>
<keyword evidence="5" id="KW-1185">Reference proteome</keyword>
<dbReference type="GO" id="GO:0003972">
    <property type="term" value="F:RNA ligase (ATP) activity"/>
    <property type="evidence" value="ECO:0007669"/>
    <property type="project" value="InterPro"/>
</dbReference>
<dbReference type="PANTHER" id="PTHR32004:SF1">
    <property type="entry name" value="TRNA LIGASE"/>
    <property type="match status" value="1"/>
</dbReference>
<evidence type="ECO:0000259" key="2">
    <source>
        <dbReference type="Pfam" id="PF08303"/>
    </source>
</evidence>
<dbReference type="STRING" id="56484.A0A1Y2ERB9"/>
<dbReference type="Pfam" id="PF09511">
    <property type="entry name" value="RNA_lig_T4_1"/>
    <property type="match status" value="1"/>
</dbReference>
<dbReference type="SMART" id="SM00174">
    <property type="entry name" value="RHO"/>
    <property type="match status" value="1"/>
</dbReference>
<dbReference type="InterPro" id="IPR001806">
    <property type="entry name" value="Small_GTPase"/>
</dbReference>